<dbReference type="InterPro" id="IPR036769">
    <property type="entry name" value="Ribosomal_uL11_C_sf"/>
</dbReference>
<feature type="domain" description="Large ribosomal subunit protein uL11 C-terminal" evidence="6">
    <location>
        <begin position="71"/>
        <end position="139"/>
    </location>
</feature>
<feature type="domain" description="Large ribosomal subunit protein uL11 N-terminal" evidence="7">
    <location>
        <begin position="9"/>
        <end position="66"/>
    </location>
</feature>
<geneLocation type="mitochondrion" evidence="8"/>
<dbReference type="Pfam" id="PF00298">
    <property type="entry name" value="Ribosomal_L11"/>
    <property type="match status" value="1"/>
</dbReference>
<dbReference type="InterPro" id="IPR000911">
    <property type="entry name" value="Ribosomal_uL11"/>
</dbReference>
<dbReference type="SUPFAM" id="SSF46906">
    <property type="entry name" value="Ribosomal protein L11, C-terminal domain"/>
    <property type="match status" value="1"/>
</dbReference>
<comment type="similarity">
    <text evidence="1 5">Belongs to the universal ribosomal protein uL11 family.</text>
</comment>
<sequence length="148" mass="16365">MKKISSFLRLDIEAGKANPSPPVGPALGLRGVNIMNFCKEFNAKTKHIKEGTTIPTIITVFEDRSYSFILKVPSNTAHLKKILQLGHNQAFPGQCKPAHSKLDFKFIFHIAKSKQKDLPRVPLISVCQSIIGSGKSNGIDFYISNKQS</sequence>
<dbReference type="EMBL" id="KU057170">
    <property type="protein sequence ID" value="AML60610.1"/>
    <property type="molecule type" value="Genomic_DNA"/>
</dbReference>
<dbReference type="SMART" id="SM00649">
    <property type="entry name" value="RL11"/>
    <property type="match status" value="1"/>
</dbReference>
<protein>
    <recommendedName>
        <fullName evidence="4">Large ribosomal subunit protein uL11m</fullName>
    </recommendedName>
</protein>
<organism evidence="8">
    <name type="scientific">Moramonas marocensis</name>
    <dbReference type="NCBI Taxonomy" id="1805496"/>
    <lineage>
        <taxon>Eukaryota</taxon>
        <taxon>Discoba</taxon>
        <taxon>Jakobida</taxon>
        <taxon>Histionina</taxon>
        <taxon>Moramonas</taxon>
    </lineage>
</organism>
<evidence type="ECO:0000256" key="3">
    <source>
        <dbReference type="ARBA" id="ARBA00023274"/>
    </source>
</evidence>
<evidence type="ECO:0000256" key="4">
    <source>
        <dbReference type="ARBA" id="ARBA00040104"/>
    </source>
</evidence>
<proteinExistence type="inferred from homology"/>
<dbReference type="PANTHER" id="PTHR11661">
    <property type="entry name" value="60S RIBOSOMAL PROTEIN L12"/>
    <property type="match status" value="1"/>
</dbReference>
<dbReference type="InterPro" id="IPR020783">
    <property type="entry name" value="Ribosomal_uL11_C"/>
</dbReference>
<dbReference type="CDD" id="cd00349">
    <property type="entry name" value="Ribosomal_L11"/>
    <property type="match status" value="1"/>
</dbReference>
<gene>
    <name evidence="8" type="ORF">Mmmito_0026</name>
</gene>
<dbReference type="GO" id="GO:0005762">
    <property type="term" value="C:mitochondrial large ribosomal subunit"/>
    <property type="evidence" value="ECO:0007669"/>
    <property type="project" value="TreeGrafter"/>
</dbReference>
<evidence type="ECO:0000313" key="8">
    <source>
        <dbReference type="EMBL" id="AML60610.1"/>
    </source>
</evidence>
<accession>A0A140F2H6</accession>
<dbReference type="FunFam" id="3.30.1550.10:FF:000005">
    <property type="entry name" value="50S ribosomal protein L11"/>
    <property type="match status" value="1"/>
</dbReference>
<dbReference type="InterPro" id="IPR036796">
    <property type="entry name" value="Ribosomal_uL11_N_sf"/>
</dbReference>
<evidence type="ECO:0000259" key="7">
    <source>
        <dbReference type="Pfam" id="PF03946"/>
    </source>
</evidence>
<dbReference type="PANTHER" id="PTHR11661:SF1">
    <property type="entry name" value="LARGE RIBOSOMAL SUBUNIT PROTEIN UL11M"/>
    <property type="match status" value="1"/>
</dbReference>
<evidence type="ECO:0000259" key="6">
    <source>
        <dbReference type="Pfam" id="PF00298"/>
    </source>
</evidence>
<reference evidence="8" key="1">
    <citation type="submission" date="2015-11" db="EMBL/GenBank/DDBJ databases">
        <authorList>
            <person name="Zhang Y."/>
            <person name="Guo Z."/>
        </authorList>
    </citation>
    <scope>NUCLEOTIDE SEQUENCE</scope>
</reference>
<keyword evidence="8" id="KW-0496">Mitochondrion</keyword>
<reference evidence="8" key="2">
    <citation type="journal article" date="2016" name="Open Biol.">
        <title>Moramonas marocensis gen. nov., sp. nov.: a jakobid flagellate isolated from desert soil with a bacteria-like, but bloated mitochondrial genome.</title>
        <authorList>
            <person name="Strassert J.F."/>
            <person name="Tikhonenkov D.V."/>
            <person name="Pombert J.F."/>
            <person name="Kolisko M."/>
            <person name="Tai V."/>
            <person name="Mylnikov A.P."/>
            <person name="Keeling P.J."/>
        </authorList>
    </citation>
    <scope>NUCLEOTIDE SEQUENCE</scope>
</reference>
<dbReference type="GO" id="GO:0003735">
    <property type="term" value="F:structural constituent of ribosome"/>
    <property type="evidence" value="ECO:0007669"/>
    <property type="project" value="InterPro"/>
</dbReference>
<dbReference type="GO" id="GO:0070180">
    <property type="term" value="F:large ribosomal subunit rRNA binding"/>
    <property type="evidence" value="ECO:0007669"/>
    <property type="project" value="TreeGrafter"/>
</dbReference>
<keyword evidence="2 5" id="KW-0689">Ribosomal protein</keyword>
<evidence type="ECO:0000256" key="5">
    <source>
        <dbReference type="RuleBase" id="RU003978"/>
    </source>
</evidence>
<evidence type="ECO:0000256" key="2">
    <source>
        <dbReference type="ARBA" id="ARBA00022980"/>
    </source>
</evidence>
<dbReference type="Pfam" id="PF03946">
    <property type="entry name" value="Ribosomal_L11_N"/>
    <property type="match status" value="1"/>
</dbReference>
<dbReference type="SUPFAM" id="SSF54747">
    <property type="entry name" value="Ribosomal L11/L12e N-terminal domain"/>
    <property type="match status" value="1"/>
</dbReference>
<dbReference type="AlphaFoldDB" id="A0A140F2H6"/>
<name>A0A140F2H6_9EUKA</name>
<dbReference type="GO" id="GO:0006412">
    <property type="term" value="P:translation"/>
    <property type="evidence" value="ECO:0007669"/>
    <property type="project" value="InterPro"/>
</dbReference>
<keyword evidence="3 5" id="KW-0687">Ribonucleoprotein</keyword>
<evidence type="ECO:0000256" key="1">
    <source>
        <dbReference type="ARBA" id="ARBA00010537"/>
    </source>
</evidence>
<dbReference type="InterPro" id="IPR020784">
    <property type="entry name" value="Ribosomal_uL11_N"/>
</dbReference>
<dbReference type="HAMAP" id="MF_00736">
    <property type="entry name" value="Ribosomal_uL11"/>
    <property type="match status" value="1"/>
</dbReference>
<dbReference type="Gene3D" id="3.30.1550.10">
    <property type="entry name" value="Ribosomal protein L11/L12, N-terminal domain"/>
    <property type="match status" value="1"/>
</dbReference>
<dbReference type="Gene3D" id="1.10.10.250">
    <property type="entry name" value="Ribosomal protein L11, C-terminal domain"/>
    <property type="match status" value="1"/>
</dbReference>